<dbReference type="EMBL" id="JBDPZD010000004">
    <property type="protein sequence ID" value="MEO3692589.1"/>
    <property type="molecule type" value="Genomic_DNA"/>
</dbReference>
<sequence length="173" mass="18649">MKLLALPLLLAALGAQAHVVLDAPEAEAGKSFRAALRVSHGCDGAPTRQVIVTVPEGLRGAKPQPKPGWTLQVTKAPLKAPYESHGKPVLEDTVEVRWTANTEADQLQDAWFDEFVLRATAPAQAGVYWFKVRQLCTQGEWNWAEIPSSESPAPRAPAVKLTIKPGAPAAHVH</sequence>
<accession>A0ABV0G4F4</accession>
<dbReference type="CDD" id="cd08545">
    <property type="entry name" value="YcnI_like"/>
    <property type="match status" value="1"/>
</dbReference>
<dbReference type="Proteomes" id="UP001495147">
    <property type="component" value="Unassembled WGS sequence"/>
</dbReference>
<keyword evidence="4" id="KW-1185">Reference proteome</keyword>
<dbReference type="Pfam" id="PF07987">
    <property type="entry name" value="DUF1775"/>
    <property type="match status" value="1"/>
</dbReference>
<organism evidence="3 4">
    <name type="scientific">Roseateles paludis</name>
    <dbReference type="NCBI Taxonomy" id="3145238"/>
    <lineage>
        <taxon>Bacteria</taxon>
        <taxon>Pseudomonadati</taxon>
        <taxon>Pseudomonadota</taxon>
        <taxon>Betaproteobacteria</taxon>
        <taxon>Burkholderiales</taxon>
        <taxon>Sphaerotilaceae</taxon>
        <taxon>Roseateles</taxon>
    </lineage>
</organism>
<comment type="caution">
    <text evidence="3">The sequence shown here is derived from an EMBL/GenBank/DDBJ whole genome shotgun (WGS) entry which is preliminary data.</text>
</comment>
<name>A0ABV0G4F4_9BURK</name>
<feature type="signal peptide" evidence="1">
    <location>
        <begin position="1"/>
        <end position="17"/>
    </location>
</feature>
<evidence type="ECO:0000259" key="2">
    <source>
        <dbReference type="Pfam" id="PF07987"/>
    </source>
</evidence>
<evidence type="ECO:0000256" key="1">
    <source>
        <dbReference type="SAM" id="SignalP"/>
    </source>
</evidence>
<feature type="chain" id="PRO_5046985900" evidence="1">
    <location>
        <begin position="18"/>
        <end position="173"/>
    </location>
</feature>
<evidence type="ECO:0000313" key="3">
    <source>
        <dbReference type="EMBL" id="MEO3692589.1"/>
    </source>
</evidence>
<dbReference type="InterPro" id="IPR012533">
    <property type="entry name" value="YcnI-copper_dom"/>
</dbReference>
<dbReference type="InterPro" id="IPR038507">
    <property type="entry name" value="YcnI-like_sf"/>
</dbReference>
<dbReference type="Gene3D" id="2.60.40.2230">
    <property type="entry name" value="Uncharacterised protein YcnI-like PF07987, DUF1775"/>
    <property type="match status" value="1"/>
</dbReference>
<feature type="domain" description="YncI copper-binding" evidence="2">
    <location>
        <begin position="18"/>
        <end position="163"/>
    </location>
</feature>
<gene>
    <name evidence="3" type="ORF">ABDJ85_14015</name>
</gene>
<dbReference type="RefSeq" id="WP_347705414.1">
    <property type="nucleotide sequence ID" value="NZ_JBDPZD010000004.1"/>
</dbReference>
<proteinExistence type="predicted"/>
<reference evidence="3 4" key="1">
    <citation type="submission" date="2024-05" db="EMBL/GenBank/DDBJ databases">
        <title>Roseateles sp. DJS-2-20 16S ribosomal RNA gene Genome sequencing and assembly.</title>
        <authorList>
            <person name="Woo H."/>
        </authorList>
    </citation>
    <scope>NUCLEOTIDE SEQUENCE [LARGE SCALE GENOMIC DNA]</scope>
    <source>
        <strain evidence="3 4">DJS-2-20</strain>
    </source>
</reference>
<evidence type="ECO:0000313" key="4">
    <source>
        <dbReference type="Proteomes" id="UP001495147"/>
    </source>
</evidence>
<protein>
    <submittedName>
        <fullName evidence="3">YcnI family protein</fullName>
    </submittedName>
</protein>
<keyword evidence="1" id="KW-0732">Signal</keyword>